<dbReference type="InterPro" id="IPR036388">
    <property type="entry name" value="WH-like_DNA-bd_sf"/>
</dbReference>
<dbReference type="FunFam" id="1.10.10.10:FF:000051">
    <property type="entry name" value="Fur family transcriptional regulator"/>
    <property type="match status" value="1"/>
</dbReference>
<evidence type="ECO:0000256" key="13">
    <source>
        <dbReference type="PIRSR" id="PIRSR602481-2"/>
    </source>
</evidence>
<accession>A0A927E8D9</accession>
<dbReference type="InterPro" id="IPR036390">
    <property type="entry name" value="WH_DNA-bd_sf"/>
</dbReference>
<dbReference type="Gene3D" id="1.10.10.10">
    <property type="entry name" value="Winged helix-like DNA-binding domain superfamily/Winged helix DNA-binding domain"/>
    <property type="match status" value="1"/>
</dbReference>
<dbReference type="GO" id="GO:0003700">
    <property type="term" value="F:DNA-binding transcription factor activity"/>
    <property type="evidence" value="ECO:0007669"/>
    <property type="project" value="UniProtKB-UniRule"/>
</dbReference>
<dbReference type="GO" id="GO:0005829">
    <property type="term" value="C:cytosol"/>
    <property type="evidence" value="ECO:0007669"/>
    <property type="project" value="TreeGrafter"/>
</dbReference>
<evidence type="ECO:0000256" key="10">
    <source>
        <dbReference type="ARBA" id="ARBA00023015"/>
    </source>
</evidence>
<dbReference type="Proteomes" id="UP000619295">
    <property type="component" value="Unassembled WGS sequence"/>
</dbReference>
<dbReference type="InterPro" id="IPR002481">
    <property type="entry name" value="FUR"/>
</dbReference>
<evidence type="ECO:0000256" key="7">
    <source>
        <dbReference type="ARBA" id="ARBA00022723"/>
    </source>
</evidence>
<organism evidence="15 16">
    <name type="scientific">Bosea spartocytisi</name>
    <dbReference type="NCBI Taxonomy" id="2773451"/>
    <lineage>
        <taxon>Bacteria</taxon>
        <taxon>Pseudomonadati</taxon>
        <taxon>Pseudomonadota</taxon>
        <taxon>Alphaproteobacteria</taxon>
        <taxon>Hyphomicrobiales</taxon>
        <taxon>Boseaceae</taxon>
        <taxon>Bosea</taxon>
    </lineage>
</organism>
<comment type="similarity">
    <text evidence="2 14">Belongs to the Fur family.</text>
</comment>
<keyword evidence="10 14" id="KW-0805">Transcription regulation</keyword>
<comment type="caution">
    <text evidence="15">The sequence shown here is derived from an EMBL/GenBank/DDBJ whole genome shotgun (WGS) entry which is preliminary data.</text>
</comment>
<feature type="binding site" evidence="13">
    <location>
        <position position="131"/>
    </location>
    <ligand>
        <name>Fe cation</name>
        <dbReference type="ChEBI" id="CHEBI:24875"/>
    </ligand>
</feature>
<evidence type="ECO:0000256" key="6">
    <source>
        <dbReference type="ARBA" id="ARBA00022491"/>
    </source>
</evidence>
<evidence type="ECO:0000313" key="16">
    <source>
        <dbReference type="Proteomes" id="UP000619295"/>
    </source>
</evidence>
<dbReference type="FunFam" id="3.30.1490.190:FF:000001">
    <property type="entry name" value="Ferric uptake regulation protein"/>
    <property type="match status" value="1"/>
</dbReference>
<dbReference type="InterPro" id="IPR043135">
    <property type="entry name" value="Fur_C"/>
</dbReference>
<evidence type="ECO:0000256" key="12">
    <source>
        <dbReference type="ARBA" id="ARBA00023163"/>
    </source>
</evidence>
<evidence type="ECO:0000256" key="11">
    <source>
        <dbReference type="ARBA" id="ARBA00023125"/>
    </source>
</evidence>
<keyword evidence="9 13" id="KW-0408">Iron</keyword>
<keyword evidence="6 14" id="KW-0678">Repressor</keyword>
<evidence type="ECO:0000256" key="9">
    <source>
        <dbReference type="ARBA" id="ARBA00023004"/>
    </source>
</evidence>
<evidence type="ECO:0000256" key="5">
    <source>
        <dbReference type="ARBA" id="ARBA00022490"/>
    </source>
</evidence>
<evidence type="ECO:0000256" key="8">
    <source>
        <dbReference type="ARBA" id="ARBA00022833"/>
    </source>
</evidence>
<comment type="subcellular location">
    <subcellularLocation>
        <location evidence="1 14">Cytoplasm</location>
    </subcellularLocation>
</comment>
<dbReference type="GO" id="GO:0008270">
    <property type="term" value="F:zinc ion binding"/>
    <property type="evidence" value="ECO:0007669"/>
    <property type="project" value="TreeGrafter"/>
</dbReference>
<dbReference type="CDD" id="cd07153">
    <property type="entry name" value="Fur_like"/>
    <property type="match status" value="1"/>
</dbReference>
<protein>
    <recommendedName>
        <fullName evidence="4 14">Ferric uptake regulation protein</fullName>
    </recommendedName>
</protein>
<dbReference type="Pfam" id="PF01475">
    <property type="entry name" value="FUR"/>
    <property type="match status" value="1"/>
</dbReference>
<dbReference type="EMBL" id="JACXWY010000005">
    <property type="protein sequence ID" value="MBD3846137.1"/>
    <property type="molecule type" value="Genomic_DNA"/>
</dbReference>
<keyword evidence="16" id="KW-1185">Reference proteome</keyword>
<evidence type="ECO:0000313" key="15">
    <source>
        <dbReference type="EMBL" id="MBD3846137.1"/>
    </source>
</evidence>
<keyword evidence="5 14" id="KW-0963">Cytoplasm</keyword>
<name>A0A927E8D9_9HYPH</name>
<keyword evidence="8 14" id="KW-0862">Zinc</keyword>
<feature type="binding site" evidence="13">
    <location>
        <position position="93"/>
    </location>
    <ligand>
        <name>Fe cation</name>
        <dbReference type="ChEBI" id="CHEBI:24875"/>
    </ligand>
</feature>
<comment type="subunit">
    <text evidence="3 14">Homodimer.</text>
</comment>
<feature type="binding site" evidence="13">
    <location>
        <position position="95"/>
    </location>
    <ligand>
        <name>Fe cation</name>
        <dbReference type="ChEBI" id="CHEBI:24875"/>
    </ligand>
</feature>
<dbReference type="SUPFAM" id="SSF46785">
    <property type="entry name" value="Winged helix' DNA-binding domain"/>
    <property type="match status" value="1"/>
</dbReference>
<dbReference type="GO" id="GO:0000976">
    <property type="term" value="F:transcription cis-regulatory region binding"/>
    <property type="evidence" value="ECO:0007669"/>
    <property type="project" value="TreeGrafter"/>
</dbReference>
<dbReference type="AlphaFoldDB" id="A0A927E8D9"/>
<keyword evidence="7 13" id="KW-0479">Metal-binding</keyword>
<evidence type="ECO:0000256" key="1">
    <source>
        <dbReference type="ARBA" id="ARBA00004496"/>
    </source>
</evidence>
<proteinExistence type="inferred from homology"/>
<reference evidence="15" key="1">
    <citation type="submission" date="2020-09" db="EMBL/GenBank/DDBJ databases">
        <title>Bosea spartocytisi sp. nov. a root nodule endophyte of Spartocytisus supranubius in the high mountain ecosystem fo the Teide National Park (Canary Islands, Spain).</title>
        <authorList>
            <person name="Pulido-Suarez L."/>
            <person name="Peix A."/>
            <person name="Igual J.M."/>
            <person name="Socas-Perez N."/>
            <person name="Velazquez E."/>
            <person name="Flores-Felix J.D."/>
            <person name="Leon-Barrios M."/>
        </authorList>
    </citation>
    <scope>NUCLEOTIDE SEQUENCE</scope>
    <source>
        <strain evidence="15">SSUT16</strain>
    </source>
</reference>
<dbReference type="RefSeq" id="WP_191124144.1">
    <property type="nucleotide sequence ID" value="NZ_JACXWY010000005.1"/>
</dbReference>
<feature type="binding site" evidence="13">
    <location>
        <position position="114"/>
    </location>
    <ligand>
        <name>Fe cation</name>
        <dbReference type="ChEBI" id="CHEBI:24875"/>
    </ligand>
</feature>
<evidence type="ECO:0000256" key="3">
    <source>
        <dbReference type="ARBA" id="ARBA00011738"/>
    </source>
</evidence>
<dbReference type="PANTHER" id="PTHR33202:SF2">
    <property type="entry name" value="FERRIC UPTAKE REGULATION PROTEIN"/>
    <property type="match status" value="1"/>
</dbReference>
<evidence type="ECO:0000256" key="2">
    <source>
        <dbReference type="ARBA" id="ARBA00007957"/>
    </source>
</evidence>
<evidence type="ECO:0000256" key="14">
    <source>
        <dbReference type="RuleBase" id="RU364037"/>
    </source>
</evidence>
<sequence>MSETDRRVAVFESQLKGAGLRMTQQRRLILRVLAEADDHPDAKGIFTRAFAQDPTLSLSTVYRTMKVLESQGAIERHAFEDGISRYEHADQQHHDHLIDVDSGDVIEFSSDAIEELQRRIAAELGYELVRHRLELYGRKKQPARKGRKEPGPRER</sequence>
<dbReference type="GO" id="GO:0045892">
    <property type="term" value="P:negative regulation of DNA-templated transcription"/>
    <property type="evidence" value="ECO:0007669"/>
    <property type="project" value="TreeGrafter"/>
</dbReference>
<keyword evidence="12 14" id="KW-0804">Transcription</keyword>
<dbReference type="PANTHER" id="PTHR33202">
    <property type="entry name" value="ZINC UPTAKE REGULATION PROTEIN"/>
    <property type="match status" value="1"/>
</dbReference>
<dbReference type="Gene3D" id="3.30.1490.190">
    <property type="match status" value="1"/>
</dbReference>
<gene>
    <name evidence="14" type="primary">fur</name>
    <name evidence="15" type="ORF">IED13_10545</name>
</gene>
<keyword evidence="11 14" id="KW-0238">DNA-binding</keyword>
<comment type="cofactor">
    <cofactor evidence="13">
        <name>Mn(2+)</name>
        <dbReference type="ChEBI" id="CHEBI:29035"/>
    </cofactor>
    <cofactor evidence="13">
        <name>Fe(2+)</name>
        <dbReference type="ChEBI" id="CHEBI:29033"/>
    </cofactor>
    <text evidence="13">Binds 1 Mn(2+) or Fe(2+) ion per subunit.</text>
</comment>
<evidence type="ECO:0000256" key="4">
    <source>
        <dbReference type="ARBA" id="ARBA00020910"/>
    </source>
</evidence>
<dbReference type="GO" id="GO:1900705">
    <property type="term" value="P:negative regulation of siderophore biosynthetic process"/>
    <property type="evidence" value="ECO:0007669"/>
    <property type="project" value="TreeGrafter"/>
</dbReference>